<name>A0A8W8HPV1_MAGGI</name>
<organism evidence="2 3">
    <name type="scientific">Magallana gigas</name>
    <name type="common">Pacific oyster</name>
    <name type="synonym">Crassostrea gigas</name>
    <dbReference type="NCBI Taxonomy" id="29159"/>
    <lineage>
        <taxon>Eukaryota</taxon>
        <taxon>Metazoa</taxon>
        <taxon>Spiralia</taxon>
        <taxon>Lophotrochozoa</taxon>
        <taxon>Mollusca</taxon>
        <taxon>Bivalvia</taxon>
        <taxon>Autobranchia</taxon>
        <taxon>Pteriomorphia</taxon>
        <taxon>Ostreida</taxon>
        <taxon>Ostreoidea</taxon>
        <taxon>Ostreidae</taxon>
        <taxon>Magallana</taxon>
    </lineage>
</organism>
<dbReference type="OrthoDB" id="6162116at2759"/>
<dbReference type="SUPFAM" id="SSF56219">
    <property type="entry name" value="DNase I-like"/>
    <property type="match status" value="1"/>
</dbReference>
<dbReference type="Gene3D" id="3.60.10.10">
    <property type="entry name" value="Endonuclease/exonuclease/phosphatase"/>
    <property type="match status" value="1"/>
</dbReference>
<dbReference type="EnsemblMetazoa" id="G10517.1">
    <property type="protein sequence ID" value="G10517.1:cds"/>
    <property type="gene ID" value="G10517"/>
</dbReference>
<protein>
    <recommendedName>
        <fullName evidence="4">Endonuclease/exonuclease/phosphatase domain-containing protein</fullName>
    </recommendedName>
</protein>
<dbReference type="InterPro" id="IPR036691">
    <property type="entry name" value="Endo/exonu/phosph_ase_sf"/>
</dbReference>
<proteinExistence type="predicted"/>
<evidence type="ECO:0000313" key="3">
    <source>
        <dbReference type="Proteomes" id="UP000005408"/>
    </source>
</evidence>
<evidence type="ECO:0008006" key="4">
    <source>
        <dbReference type="Google" id="ProtNLM"/>
    </source>
</evidence>
<evidence type="ECO:0000313" key="2">
    <source>
        <dbReference type="EnsemblMetazoa" id="G10517.1:cds"/>
    </source>
</evidence>
<dbReference type="AlphaFoldDB" id="A0A8W8HPV1"/>
<dbReference type="Proteomes" id="UP000005408">
    <property type="component" value="Unassembled WGS sequence"/>
</dbReference>
<keyword evidence="3" id="KW-1185">Reference proteome</keyword>
<feature type="coiled-coil region" evidence="1">
    <location>
        <begin position="1"/>
        <end position="28"/>
    </location>
</feature>
<reference evidence="2" key="1">
    <citation type="submission" date="2022-08" db="UniProtKB">
        <authorList>
            <consortium name="EnsemblMetazoa"/>
        </authorList>
    </citation>
    <scope>IDENTIFICATION</scope>
    <source>
        <strain evidence="2">05x7-T-G4-1.051#20</strain>
    </source>
</reference>
<keyword evidence="1" id="KW-0175">Coiled coil</keyword>
<evidence type="ECO:0000256" key="1">
    <source>
        <dbReference type="SAM" id="Coils"/>
    </source>
</evidence>
<sequence length="422" mass="48691">MDNHRNVYVRLLNNLEEYIEELKEMENFPFGYIVPPNRMCMAIIKYRVFEQDKFLCVSWLGPHNGLMNSDLKNDLGNLRIFISNMRPRQNLPIIIAGNFKISIMEESEIFPTNLTGYEYIPLRRKHGENKDFFIGSMELPLSAAIAALDLETEKDAPRIFTHDPVIAWLTKKKEAVCVMDFRSDMILWMCYVYRVHMNIGIADVGGPSKKGATFKRKLGLSNLIKQTQPDILLLQQCPWLLNLPSTRPGDIEIPWQYSYKGTKEAGILYQTNVCVSPLNNLEEYIEELKEMKKLPIGYTVPLNRMHMVIIQCIVFYLDKFLCVSWHGPHNGMKKPDLKNDLKNLLIFISHIGLRQNLPIIIGGNFNISIKDASEILPTNLTVYEYIPLRRKHGENKDFFIGSKELPLSAIAALDWETENIHS</sequence>
<accession>A0A8W8HPV1</accession>